<dbReference type="EMBL" id="JBAKIA010000001">
    <property type="protein sequence ID" value="MEJ8472873.1"/>
    <property type="molecule type" value="Genomic_DNA"/>
</dbReference>
<sequence>MTNIANSGISLVNNNKNIEKSILIDRYSDVVWPVKSGQGVFQKWARQSAMRSNKHIMRLKMALGKLKTGFGAAALATMMTVTPAAYAQDAQPVSQTQEQLICEDVGEYQCATPGYGVFPEDSELALGIMSEGQVIIHFGRGIANAGTTAASMSDGGVPTVAVPGYEQDGEAIFYVDGARMQWPPTTQEVMDRAPFWSPLKAYFENKRAQQAALINHDDEDRPTLAALTADAN</sequence>
<dbReference type="Proteomes" id="UP001385499">
    <property type="component" value="Unassembled WGS sequence"/>
</dbReference>
<accession>A0ABU8TG88</accession>
<evidence type="ECO:0000313" key="1">
    <source>
        <dbReference type="EMBL" id="MEJ8472873.1"/>
    </source>
</evidence>
<name>A0ABU8TG88_9HYPH</name>
<gene>
    <name evidence="1" type="ORF">V6575_02130</name>
</gene>
<evidence type="ECO:0000313" key="2">
    <source>
        <dbReference type="Proteomes" id="UP001385499"/>
    </source>
</evidence>
<dbReference type="RefSeq" id="WP_340272365.1">
    <property type="nucleotide sequence ID" value="NZ_JBAKIA010000001.1"/>
</dbReference>
<comment type="caution">
    <text evidence="1">The sequence shown here is derived from an EMBL/GenBank/DDBJ whole genome shotgun (WGS) entry which is preliminary data.</text>
</comment>
<proteinExistence type="predicted"/>
<organism evidence="1 2">
    <name type="scientific">Roseibium algae</name>
    <dbReference type="NCBI Taxonomy" id="3123038"/>
    <lineage>
        <taxon>Bacteria</taxon>
        <taxon>Pseudomonadati</taxon>
        <taxon>Pseudomonadota</taxon>
        <taxon>Alphaproteobacteria</taxon>
        <taxon>Hyphomicrobiales</taxon>
        <taxon>Stappiaceae</taxon>
        <taxon>Roseibium</taxon>
    </lineage>
</organism>
<reference evidence="1 2" key="1">
    <citation type="submission" date="2024-02" db="EMBL/GenBank/DDBJ databases">
        <title>Roseibium algae sp. nov., isolated from marine alga (Grateloupia sp.), showing potential in myo-inositol conversion.</title>
        <authorList>
            <person name="Wang Y."/>
        </authorList>
    </citation>
    <scope>NUCLEOTIDE SEQUENCE [LARGE SCALE GENOMIC DNA]</scope>
    <source>
        <strain evidence="1 2">H3510</strain>
    </source>
</reference>
<keyword evidence="2" id="KW-1185">Reference proteome</keyword>
<protein>
    <submittedName>
        <fullName evidence="1">Uncharacterized protein</fullName>
    </submittedName>
</protein>